<reference evidence="2 3" key="1">
    <citation type="submission" date="2018-05" db="EMBL/GenBank/DDBJ databases">
        <title>Genomic Encyclopedia of Type Strains, Phase IV (KMG-IV): sequencing the most valuable type-strain genomes for metagenomic binning, comparative biology and taxonomic classification.</title>
        <authorList>
            <person name="Goeker M."/>
        </authorList>
    </citation>
    <scope>NUCLEOTIDE SEQUENCE [LARGE SCALE GENOMIC DNA]</scope>
    <source>
        <strain evidence="2 3">DSM 24906</strain>
    </source>
</reference>
<dbReference type="Pfam" id="PF00480">
    <property type="entry name" value="ROK"/>
    <property type="match status" value="1"/>
</dbReference>
<dbReference type="Proteomes" id="UP000245921">
    <property type="component" value="Unassembled WGS sequence"/>
</dbReference>
<proteinExistence type="inferred from homology"/>
<sequence>MIELSEKEKLVLHTIWNKKFGISQTDIKDSLKISKATISRAVNKLLDYKFVKEGELIPTNSKGRPQKLLLVNDKKILVSGIMIRSNHYNLVVGNLNGEIKYSEKIDIKSIDIIKSINNIPNHLKEKLGEKFENIMAFSIVTPGYVNKKDYTIRKSFFAKKQEISFKNFINDWPILFQIENDVNASLITKILFDSATFKSTFYIDKGFGASFIINNKLIRGEKGGEGEFGHFQVDPKGPKCWCGKNGCISAFFSEGYLKEYYKNILPKTYLNLEKNVFLDTLSDLYNERFTEIYVTMYEELLEKLANAITNVTDLLCIDNIILNTINPFFRGNSYKFLKDKINEYSSRNNKILPMIFTENEIKQIPLAVSLTSLIGEI</sequence>
<evidence type="ECO:0000313" key="2">
    <source>
        <dbReference type="EMBL" id="PWJ95621.1"/>
    </source>
</evidence>
<protein>
    <submittedName>
        <fullName evidence="2">NBD/HSP70 family sugar kinase</fullName>
    </submittedName>
</protein>
<dbReference type="Gene3D" id="3.30.420.40">
    <property type="match status" value="2"/>
</dbReference>
<dbReference type="SUPFAM" id="SSF53067">
    <property type="entry name" value="Actin-like ATPase domain"/>
    <property type="match status" value="1"/>
</dbReference>
<dbReference type="InterPro" id="IPR036388">
    <property type="entry name" value="WH-like_DNA-bd_sf"/>
</dbReference>
<keyword evidence="2" id="KW-0808">Transferase</keyword>
<dbReference type="InterPro" id="IPR000600">
    <property type="entry name" value="ROK"/>
</dbReference>
<gene>
    <name evidence="2" type="ORF">C7380_10435</name>
</gene>
<dbReference type="InterPro" id="IPR043129">
    <property type="entry name" value="ATPase_NBD"/>
</dbReference>
<dbReference type="InterPro" id="IPR036390">
    <property type="entry name" value="WH_DNA-bd_sf"/>
</dbReference>
<dbReference type="PANTHER" id="PTHR18964">
    <property type="entry name" value="ROK (REPRESSOR, ORF, KINASE) FAMILY"/>
    <property type="match status" value="1"/>
</dbReference>
<dbReference type="Gene3D" id="1.10.10.10">
    <property type="entry name" value="Winged helix-like DNA-binding domain superfamily/Winged helix DNA-binding domain"/>
    <property type="match status" value="1"/>
</dbReference>
<keyword evidence="2" id="KW-0418">Kinase</keyword>
<organism evidence="2 3">
    <name type="scientific">Oceanotoga teriensis</name>
    <dbReference type="NCBI Taxonomy" id="515440"/>
    <lineage>
        <taxon>Bacteria</taxon>
        <taxon>Thermotogati</taxon>
        <taxon>Thermotogota</taxon>
        <taxon>Thermotogae</taxon>
        <taxon>Petrotogales</taxon>
        <taxon>Petrotogaceae</taxon>
        <taxon>Oceanotoga</taxon>
    </lineage>
</organism>
<comment type="similarity">
    <text evidence="1">Belongs to the ROK (NagC/XylR) family.</text>
</comment>
<dbReference type="AlphaFoldDB" id="A0AA45HJ74"/>
<dbReference type="EMBL" id="QGGI01000004">
    <property type="protein sequence ID" value="PWJ95621.1"/>
    <property type="molecule type" value="Genomic_DNA"/>
</dbReference>
<evidence type="ECO:0000256" key="1">
    <source>
        <dbReference type="ARBA" id="ARBA00006479"/>
    </source>
</evidence>
<keyword evidence="3" id="KW-1185">Reference proteome</keyword>
<dbReference type="SUPFAM" id="SSF46785">
    <property type="entry name" value="Winged helix' DNA-binding domain"/>
    <property type="match status" value="1"/>
</dbReference>
<dbReference type="PANTHER" id="PTHR18964:SF149">
    <property type="entry name" value="BIFUNCTIONAL UDP-N-ACETYLGLUCOSAMINE 2-EPIMERASE_N-ACETYLMANNOSAMINE KINASE"/>
    <property type="match status" value="1"/>
</dbReference>
<evidence type="ECO:0000313" key="3">
    <source>
        <dbReference type="Proteomes" id="UP000245921"/>
    </source>
</evidence>
<comment type="caution">
    <text evidence="2">The sequence shown here is derived from an EMBL/GenBank/DDBJ whole genome shotgun (WGS) entry which is preliminary data.</text>
</comment>
<dbReference type="GO" id="GO:0016301">
    <property type="term" value="F:kinase activity"/>
    <property type="evidence" value="ECO:0007669"/>
    <property type="project" value="UniProtKB-KW"/>
</dbReference>
<accession>A0AA45HJ74</accession>
<dbReference type="RefSeq" id="WP_109604160.1">
    <property type="nucleotide sequence ID" value="NZ_QGGI01000004.1"/>
</dbReference>
<name>A0AA45HJ74_9BACT</name>